<proteinExistence type="predicted"/>
<dbReference type="Proteomes" id="UP000634136">
    <property type="component" value="Unassembled WGS sequence"/>
</dbReference>
<evidence type="ECO:0000313" key="2">
    <source>
        <dbReference type="Proteomes" id="UP000634136"/>
    </source>
</evidence>
<accession>A0A834WBM2</accession>
<gene>
    <name evidence="1" type="ORF">G2W53_029237</name>
</gene>
<protein>
    <submittedName>
        <fullName evidence="1">Uncharacterized protein</fullName>
    </submittedName>
</protein>
<comment type="caution">
    <text evidence="1">The sequence shown here is derived from an EMBL/GenBank/DDBJ whole genome shotgun (WGS) entry which is preliminary data.</text>
</comment>
<dbReference type="AlphaFoldDB" id="A0A834WBM2"/>
<name>A0A834WBM2_9FABA</name>
<organism evidence="1 2">
    <name type="scientific">Senna tora</name>
    <dbReference type="NCBI Taxonomy" id="362788"/>
    <lineage>
        <taxon>Eukaryota</taxon>
        <taxon>Viridiplantae</taxon>
        <taxon>Streptophyta</taxon>
        <taxon>Embryophyta</taxon>
        <taxon>Tracheophyta</taxon>
        <taxon>Spermatophyta</taxon>
        <taxon>Magnoliopsida</taxon>
        <taxon>eudicotyledons</taxon>
        <taxon>Gunneridae</taxon>
        <taxon>Pentapetalae</taxon>
        <taxon>rosids</taxon>
        <taxon>fabids</taxon>
        <taxon>Fabales</taxon>
        <taxon>Fabaceae</taxon>
        <taxon>Caesalpinioideae</taxon>
        <taxon>Cassia clade</taxon>
        <taxon>Senna</taxon>
    </lineage>
</organism>
<reference evidence="1" key="1">
    <citation type="submission" date="2020-09" db="EMBL/GenBank/DDBJ databases">
        <title>Genome-Enabled Discovery of Anthraquinone Biosynthesis in Senna tora.</title>
        <authorList>
            <person name="Kang S.-H."/>
            <person name="Pandey R.P."/>
            <person name="Lee C.-M."/>
            <person name="Sim J.-S."/>
            <person name="Jeong J.-T."/>
            <person name="Choi B.-S."/>
            <person name="Jung M."/>
            <person name="Ginzburg D."/>
            <person name="Zhao K."/>
            <person name="Won S.Y."/>
            <person name="Oh T.-J."/>
            <person name="Yu Y."/>
            <person name="Kim N.-H."/>
            <person name="Lee O.R."/>
            <person name="Lee T.-H."/>
            <person name="Bashyal P."/>
            <person name="Kim T.-S."/>
            <person name="Lee W.-H."/>
            <person name="Kawkins C."/>
            <person name="Kim C.-K."/>
            <person name="Kim J.S."/>
            <person name="Ahn B.O."/>
            <person name="Rhee S.Y."/>
            <person name="Sohng J.K."/>
        </authorList>
    </citation>
    <scope>NUCLEOTIDE SEQUENCE</scope>
    <source>
        <tissue evidence="1">Leaf</tissue>
    </source>
</reference>
<keyword evidence="2" id="KW-1185">Reference proteome</keyword>
<dbReference type="EMBL" id="JAAIUW010000009">
    <property type="protein sequence ID" value="KAF7815268.1"/>
    <property type="molecule type" value="Genomic_DNA"/>
</dbReference>
<evidence type="ECO:0000313" key="1">
    <source>
        <dbReference type="EMBL" id="KAF7815268.1"/>
    </source>
</evidence>
<sequence length="26" mass="2953">MAVVAVRINGHRTRKPKSEKTLLEAF</sequence>